<dbReference type="Gene3D" id="3.90.1720.10">
    <property type="entry name" value="endopeptidase domain like (from Nostoc punctiforme)"/>
    <property type="match status" value="1"/>
</dbReference>
<dbReference type="EMBL" id="BARS01014579">
    <property type="protein sequence ID" value="GAF94845.1"/>
    <property type="molecule type" value="Genomic_DNA"/>
</dbReference>
<accession>X0V2I2</accession>
<organism evidence="1">
    <name type="scientific">marine sediment metagenome</name>
    <dbReference type="NCBI Taxonomy" id="412755"/>
    <lineage>
        <taxon>unclassified sequences</taxon>
        <taxon>metagenomes</taxon>
        <taxon>ecological metagenomes</taxon>
    </lineage>
</organism>
<name>X0V2I2_9ZZZZ</name>
<reference evidence="1" key="1">
    <citation type="journal article" date="2014" name="Front. Microbiol.">
        <title>High frequency of phylogenetically diverse reductive dehalogenase-homologous genes in deep subseafloor sedimentary metagenomes.</title>
        <authorList>
            <person name="Kawai M."/>
            <person name="Futagami T."/>
            <person name="Toyoda A."/>
            <person name="Takaki Y."/>
            <person name="Nishi S."/>
            <person name="Hori S."/>
            <person name="Arai W."/>
            <person name="Tsubouchi T."/>
            <person name="Morono Y."/>
            <person name="Uchiyama I."/>
            <person name="Ito T."/>
            <person name="Fujiyama A."/>
            <person name="Inagaki F."/>
            <person name="Takami H."/>
        </authorList>
    </citation>
    <scope>NUCLEOTIDE SEQUENCE</scope>
    <source>
        <strain evidence="1">Expedition CK06-06</strain>
    </source>
</reference>
<evidence type="ECO:0000313" key="1">
    <source>
        <dbReference type="EMBL" id="GAF94845.1"/>
    </source>
</evidence>
<proteinExistence type="predicted"/>
<feature type="non-terminal residue" evidence="1">
    <location>
        <position position="49"/>
    </location>
</feature>
<gene>
    <name evidence="1" type="ORF">S01H1_24462</name>
</gene>
<sequence length="49" mass="5728">MIKWGTHSNYTHVAMVLRDPTFIHPSLKGLYVWESTFNGHPDPQKGEFR</sequence>
<dbReference type="AlphaFoldDB" id="X0V2I2"/>
<protein>
    <submittedName>
        <fullName evidence="1">Uncharacterized protein</fullName>
    </submittedName>
</protein>
<comment type="caution">
    <text evidence="1">The sequence shown here is derived from an EMBL/GenBank/DDBJ whole genome shotgun (WGS) entry which is preliminary data.</text>
</comment>